<reference evidence="4" key="1">
    <citation type="submission" date="2025-08" db="UniProtKB">
        <authorList>
            <consortium name="RefSeq"/>
        </authorList>
    </citation>
    <scope>IDENTIFICATION</scope>
    <source>
        <tissue evidence="4">Testes</tissue>
    </source>
</reference>
<dbReference type="Pfam" id="PF13927">
    <property type="entry name" value="Ig_3"/>
    <property type="match status" value="5"/>
</dbReference>
<feature type="domain" description="Ig-like" evidence="2">
    <location>
        <begin position="279"/>
        <end position="361"/>
    </location>
</feature>
<proteinExistence type="predicted"/>
<dbReference type="GeneID" id="102809809"/>
<keyword evidence="3" id="KW-1185">Reference proteome</keyword>
<dbReference type="CDD" id="cd00096">
    <property type="entry name" value="Ig"/>
    <property type="match status" value="1"/>
</dbReference>
<feature type="domain" description="Ig-like" evidence="2">
    <location>
        <begin position="366"/>
        <end position="450"/>
    </location>
</feature>
<dbReference type="Pfam" id="PF07679">
    <property type="entry name" value="I-set"/>
    <property type="match status" value="1"/>
</dbReference>
<dbReference type="InterPro" id="IPR003599">
    <property type="entry name" value="Ig_sub"/>
</dbReference>
<dbReference type="RefSeq" id="XP_006818675.1">
    <property type="nucleotide sequence ID" value="XM_006818612.1"/>
</dbReference>
<dbReference type="SMART" id="SM00408">
    <property type="entry name" value="IGc2"/>
    <property type="match status" value="6"/>
</dbReference>
<feature type="domain" description="Ig-like" evidence="2">
    <location>
        <begin position="455"/>
        <end position="537"/>
    </location>
</feature>
<gene>
    <name evidence="4" type="primary">LOC102809809</name>
</gene>
<dbReference type="InterPro" id="IPR007110">
    <property type="entry name" value="Ig-like_dom"/>
</dbReference>
<dbReference type="InterPro" id="IPR036179">
    <property type="entry name" value="Ig-like_dom_sf"/>
</dbReference>
<dbReference type="PANTHER" id="PTHR10075">
    <property type="entry name" value="BASIGIN RELATED"/>
    <property type="match status" value="1"/>
</dbReference>
<evidence type="ECO:0000313" key="4">
    <source>
        <dbReference type="RefSeq" id="XP_006818675.1"/>
    </source>
</evidence>
<dbReference type="InterPro" id="IPR013098">
    <property type="entry name" value="Ig_I-set"/>
</dbReference>
<keyword evidence="1" id="KW-0393">Immunoglobulin domain</keyword>
<feature type="non-terminal residue" evidence="4">
    <location>
        <position position="1"/>
    </location>
</feature>
<evidence type="ECO:0000259" key="2">
    <source>
        <dbReference type="PROSITE" id="PS50835"/>
    </source>
</evidence>
<protein>
    <submittedName>
        <fullName evidence="4">Basement membrane-specific heparan sulfate proteoglycan core protein-like</fullName>
    </submittedName>
</protein>
<dbReference type="Proteomes" id="UP000694865">
    <property type="component" value="Unplaced"/>
</dbReference>
<feature type="domain" description="Ig-like" evidence="2">
    <location>
        <begin position="2"/>
        <end position="93"/>
    </location>
</feature>
<evidence type="ECO:0000256" key="1">
    <source>
        <dbReference type="ARBA" id="ARBA00023319"/>
    </source>
</evidence>
<evidence type="ECO:0000313" key="3">
    <source>
        <dbReference type="Proteomes" id="UP000694865"/>
    </source>
</evidence>
<dbReference type="Gene3D" id="2.60.40.10">
    <property type="entry name" value="Immunoglobulins"/>
    <property type="match status" value="6"/>
</dbReference>
<accession>A0ABM0MF84</accession>
<feature type="domain" description="Ig-like" evidence="2">
    <location>
        <begin position="191"/>
        <end position="274"/>
    </location>
</feature>
<feature type="domain" description="Ig-like" evidence="2">
    <location>
        <begin position="103"/>
        <end position="188"/>
    </location>
</feature>
<dbReference type="InterPro" id="IPR013783">
    <property type="entry name" value="Ig-like_fold"/>
</dbReference>
<dbReference type="PROSITE" id="PS50835">
    <property type="entry name" value="IG_LIKE"/>
    <property type="match status" value="6"/>
</dbReference>
<dbReference type="PANTHER" id="PTHR10075:SF100">
    <property type="entry name" value="FASCICLIN-2"/>
    <property type="match status" value="1"/>
</dbReference>
<dbReference type="InterPro" id="IPR003598">
    <property type="entry name" value="Ig_sub2"/>
</dbReference>
<name>A0ABM0MF84_SACKO</name>
<dbReference type="SMART" id="SM00409">
    <property type="entry name" value="IG"/>
    <property type="match status" value="6"/>
</dbReference>
<dbReference type="SUPFAM" id="SSF48726">
    <property type="entry name" value="Immunoglobulin"/>
    <property type="match status" value="6"/>
</dbReference>
<organism evidence="3 4">
    <name type="scientific">Saccoglossus kowalevskii</name>
    <name type="common">Acorn worm</name>
    <dbReference type="NCBI Taxonomy" id="10224"/>
    <lineage>
        <taxon>Eukaryota</taxon>
        <taxon>Metazoa</taxon>
        <taxon>Hemichordata</taxon>
        <taxon>Enteropneusta</taxon>
        <taxon>Harrimaniidae</taxon>
        <taxon>Saccoglossus</taxon>
    </lineage>
</organism>
<sequence>LPLVNINPGGLAEVKVGETISLECVAEGDPMPSLHWERMGKRTMPETVEIIPDESNTGSVVFRIMHASMDDAGTYVCKASSPAGQVEERIVLNVIEDIEFGPPEIRIVPEALTLVEGDFAQITCDSPGNILDFTVTWRRDGQELPPQHSVENGVLFIPSVSSDDEGRYYCVASNVFGTSRVATTVVVQSRPRVTTSPSSVTVQPGQIVKVQCIVEGGTSPITIEWDRVGGQLPLTASDSHGVLQIAAASPIDAGNYKCIASNAAGTVEAVASIYVEVSPTVQVTPPKETKAVGSSVEFLCSATGNPPAKVEWSKEGGRLPNRHAVQNGVLRIDNLQKEDAGRYQCTATNSLGYADGYAALSIQALPKVQINIRTRIQTVPINEAVTFDCQATGEPKPIVRWSKLDGDLPSSVIITGGVLKIRNVRTSDAGTYKCTATNVAGSVNSQVVLYVQAAPQVTVTPEVRTTAVGSSARFTCLATGLPAPDIYWYKIAGDLPLNHRVEHGVLHIPQVARGDAGSYVCRASNRQGHVEFTARLNVGGMTFKMMYYQMIHH</sequence>